<keyword evidence="1" id="KW-1133">Transmembrane helix</keyword>
<dbReference type="AlphaFoldDB" id="S3E7M7"/>
<name>S3E7M7_GLAL2</name>
<dbReference type="Proteomes" id="UP000016922">
    <property type="component" value="Unassembled WGS sequence"/>
</dbReference>
<keyword evidence="1" id="KW-0812">Transmembrane</keyword>
<organism evidence="2 3">
    <name type="scientific">Glarea lozoyensis (strain ATCC 20868 / MF5171)</name>
    <dbReference type="NCBI Taxonomy" id="1116229"/>
    <lineage>
        <taxon>Eukaryota</taxon>
        <taxon>Fungi</taxon>
        <taxon>Dikarya</taxon>
        <taxon>Ascomycota</taxon>
        <taxon>Pezizomycotina</taxon>
        <taxon>Leotiomycetes</taxon>
        <taxon>Helotiales</taxon>
        <taxon>Helotiaceae</taxon>
        <taxon>Glarea</taxon>
    </lineage>
</organism>
<dbReference type="GeneID" id="19469054"/>
<evidence type="ECO:0000313" key="3">
    <source>
        <dbReference type="Proteomes" id="UP000016922"/>
    </source>
</evidence>
<dbReference type="RefSeq" id="XP_008078248.1">
    <property type="nucleotide sequence ID" value="XM_008080057.1"/>
</dbReference>
<evidence type="ECO:0000256" key="1">
    <source>
        <dbReference type="SAM" id="Phobius"/>
    </source>
</evidence>
<gene>
    <name evidence="2" type="ORF">GLAREA_10007</name>
</gene>
<dbReference type="HOGENOM" id="CLU_2210307_0_0_1"/>
<accession>S3E7M7</accession>
<feature type="transmembrane region" description="Helical" evidence="1">
    <location>
        <begin position="38"/>
        <end position="57"/>
    </location>
</feature>
<reference evidence="2 3" key="1">
    <citation type="journal article" date="2013" name="BMC Genomics">
        <title>Genomics-driven discovery of the pneumocandin biosynthetic gene cluster in the fungus Glarea lozoyensis.</title>
        <authorList>
            <person name="Chen L."/>
            <person name="Yue Q."/>
            <person name="Zhang X."/>
            <person name="Xiang M."/>
            <person name="Wang C."/>
            <person name="Li S."/>
            <person name="Che Y."/>
            <person name="Ortiz-Lopez F.J."/>
            <person name="Bills G.F."/>
            <person name="Liu X."/>
            <person name="An Z."/>
        </authorList>
    </citation>
    <scope>NUCLEOTIDE SEQUENCE [LARGE SCALE GENOMIC DNA]</scope>
    <source>
        <strain evidence="3">ATCC 20868 / MF5171</strain>
    </source>
</reference>
<sequence>MKIQCAKRHAEKLGAFETCRASTLSSAMIRYRLSGSAAIFPQTFSISFIICPMHYWLAIKAMGPTARYERHRTSMTASGQFNDLIYAEGPQNPTSLHMRGSHRNLQQ</sequence>
<dbReference type="EMBL" id="KE145356">
    <property type="protein sequence ID" value="EPE34313.1"/>
    <property type="molecule type" value="Genomic_DNA"/>
</dbReference>
<keyword evidence="1" id="KW-0472">Membrane</keyword>
<keyword evidence="3" id="KW-1185">Reference proteome</keyword>
<protein>
    <submittedName>
        <fullName evidence="2">Uncharacterized protein</fullName>
    </submittedName>
</protein>
<proteinExistence type="predicted"/>
<evidence type="ECO:0000313" key="2">
    <source>
        <dbReference type="EMBL" id="EPE34313.1"/>
    </source>
</evidence>
<dbReference type="KEGG" id="glz:GLAREA_10007"/>